<name>A0A438DKW0_VITVI</name>
<evidence type="ECO:0000259" key="2">
    <source>
        <dbReference type="PROSITE" id="PS50982"/>
    </source>
</evidence>
<reference evidence="3 5" key="1">
    <citation type="journal article" date="2018" name="PLoS Genet.">
        <title>Population sequencing reveals clonal diversity and ancestral inbreeding in the grapevine cultivar Chardonnay.</title>
        <authorList>
            <person name="Roach M.J."/>
            <person name="Johnson D.L."/>
            <person name="Bohlmann J."/>
            <person name="van Vuuren H.J."/>
            <person name="Jones S.J."/>
            <person name="Pretorius I.S."/>
            <person name="Schmidt S.A."/>
            <person name="Borneman A.R."/>
        </authorList>
    </citation>
    <scope>NUCLEOTIDE SEQUENCE [LARGE SCALE GENOMIC DNA]</scope>
    <source>
        <strain evidence="5">cv. Chardonnay</strain>
        <strain evidence="3">I10V1</strain>
        <tissue evidence="3">Leaf</tissue>
    </source>
</reference>
<dbReference type="AlphaFoldDB" id="A0A438DKW0"/>
<evidence type="ECO:0000313" key="3">
    <source>
        <dbReference type="EMBL" id="RVW36115.1"/>
    </source>
</evidence>
<dbReference type="PROSITE" id="PS50982">
    <property type="entry name" value="MBD"/>
    <property type="match status" value="1"/>
</dbReference>
<evidence type="ECO:0000256" key="1">
    <source>
        <dbReference type="SAM" id="MobiDB-lite"/>
    </source>
</evidence>
<comment type="caution">
    <text evidence="3">The sequence shown here is derived from an EMBL/GenBank/DDBJ whole genome shotgun (WGS) entry which is preliminary data.</text>
</comment>
<organism evidence="3 5">
    <name type="scientific">Vitis vinifera</name>
    <name type="common">Grape</name>
    <dbReference type="NCBI Taxonomy" id="29760"/>
    <lineage>
        <taxon>Eukaryota</taxon>
        <taxon>Viridiplantae</taxon>
        <taxon>Streptophyta</taxon>
        <taxon>Embryophyta</taxon>
        <taxon>Tracheophyta</taxon>
        <taxon>Spermatophyta</taxon>
        <taxon>Magnoliopsida</taxon>
        <taxon>eudicotyledons</taxon>
        <taxon>Gunneridae</taxon>
        <taxon>Pentapetalae</taxon>
        <taxon>rosids</taxon>
        <taxon>Vitales</taxon>
        <taxon>Vitaceae</taxon>
        <taxon>Viteae</taxon>
        <taxon>Vitis</taxon>
    </lineage>
</organism>
<evidence type="ECO:0000313" key="4">
    <source>
        <dbReference type="EMBL" id="RVW92481.1"/>
    </source>
</evidence>
<protein>
    <recommendedName>
        <fullName evidence="2">MBD domain-containing protein</fullName>
    </recommendedName>
</protein>
<dbReference type="InterPro" id="IPR001739">
    <property type="entry name" value="Methyl_CpG_DNA-bd"/>
</dbReference>
<dbReference type="GO" id="GO:0003677">
    <property type="term" value="F:DNA binding"/>
    <property type="evidence" value="ECO:0007669"/>
    <property type="project" value="InterPro"/>
</dbReference>
<feature type="domain" description="MBD" evidence="2">
    <location>
        <begin position="1"/>
        <end position="65"/>
    </location>
</feature>
<feature type="compositionally biased region" description="Acidic residues" evidence="1">
    <location>
        <begin position="82"/>
        <end position="101"/>
    </location>
</feature>
<evidence type="ECO:0000313" key="5">
    <source>
        <dbReference type="Proteomes" id="UP000288805"/>
    </source>
</evidence>
<feature type="compositionally biased region" description="Basic residues" evidence="1">
    <location>
        <begin position="222"/>
        <end position="235"/>
    </location>
</feature>
<sequence>MGSEDCVEPLPKGWILQRNAKGEYAFNVETGQKFHTKKDLLRYVHYVETRLSLSKDNNNFKAHLSDETERESDEASQVGESNEQEAPDDEEEAPDDDEFNCEVTFDDEEFSLEKALAEYEGHSYKGSDKEGTSVQPFDDEEFSLEKAFADYESSSCKVSDKEGTSVQPFADNTLDPITVSNAQNIEKEAHDGKKLVDAQNTASNMVNDTQKNQLHGKEIKTRGQRKRRNEPRKKLNMPPKQFRGWESLRKYPPPIHKMD</sequence>
<dbReference type="EMBL" id="QGNW01001582">
    <property type="protein sequence ID" value="RVW36115.1"/>
    <property type="molecule type" value="Genomic_DNA"/>
</dbReference>
<feature type="region of interest" description="Disordered" evidence="1">
    <location>
        <begin position="57"/>
        <end position="101"/>
    </location>
</feature>
<dbReference type="EMBL" id="QGNW01000137">
    <property type="protein sequence ID" value="RVW92481.1"/>
    <property type="molecule type" value="Genomic_DNA"/>
</dbReference>
<feature type="compositionally biased region" description="Polar residues" evidence="1">
    <location>
        <begin position="203"/>
        <end position="213"/>
    </location>
</feature>
<gene>
    <name evidence="4" type="ORF">CK203_042674</name>
    <name evidence="3" type="ORF">CK203_079640</name>
</gene>
<dbReference type="Proteomes" id="UP000288805">
    <property type="component" value="Unassembled WGS sequence"/>
</dbReference>
<dbReference type="OrthoDB" id="912322at2759"/>
<accession>A0A438DKW0</accession>
<feature type="region of interest" description="Disordered" evidence="1">
    <location>
        <begin position="203"/>
        <end position="259"/>
    </location>
</feature>
<proteinExistence type="predicted"/>